<feature type="compositionally biased region" description="Acidic residues" evidence="1">
    <location>
        <begin position="160"/>
        <end position="176"/>
    </location>
</feature>
<dbReference type="Proteomes" id="UP000054561">
    <property type="component" value="Unassembled WGS sequence"/>
</dbReference>
<gene>
    <name evidence="3" type="ORF">AK88_00709</name>
</gene>
<feature type="region of interest" description="Disordered" evidence="1">
    <location>
        <begin position="140"/>
        <end position="201"/>
    </location>
</feature>
<dbReference type="Gene3D" id="6.10.280.180">
    <property type="entry name" value="Plasmodium RESA, N-terminal helical domain"/>
    <property type="match status" value="1"/>
</dbReference>
<sequence length="387" mass="45465">MEYFNHGIFSSSRRQLCGRETSVRNSCRSKAYTQTKKSPRRNVLTHFLSPKLWAVSSVVVICVILQVFHLCNDNGDVGCGLNFGNIEGRNLSQNNAHNRPGDKGRLGGRMPNIRESFLNSFQPEARQESGRCRYEEIETILGGSDDSNESDNKPYHVSIPDDESEEVSEDEWEVESEAGQSGRSEDEFEYSDEEEDDDDDDYEEIELLKRVKSFFNFGKSRKQDDADLIRFDADESLSEDSDTESESRKMLTEEELYRKLKRLKGNLGDAEMLYLWNSFLQIETNKFEVMQKYLWEWCELLAFEYKIPEDILLAVWKRIVDFSSDELLEKTVMDNRDFKQFVNDGLKDNMDFFYFLNSKREKWASFRSRIETVWKNTIENQFINYYK</sequence>
<dbReference type="PANTHER" id="PTHR36193">
    <property type="entry name" value="PHISTB DOMAIN-CONTAINING RESA-LIKE PROTEIN 1"/>
    <property type="match status" value="1"/>
</dbReference>
<evidence type="ECO:0000313" key="4">
    <source>
        <dbReference type="Proteomes" id="UP000054561"/>
    </source>
</evidence>
<dbReference type="InterPro" id="IPR019111">
    <property type="entry name" value="PRESA_N"/>
</dbReference>
<dbReference type="NCBIfam" id="TIGR01639">
    <property type="entry name" value="P_fal_TIGR01639"/>
    <property type="match status" value="1"/>
</dbReference>
<dbReference type="GeneID" id="24266023"/>
<dbReference type="VEuPathDB" id="PlasmoDB:AK88_00709"/>
<proteinExistence type="predicted"/>
<evidence type="ECO:0000256" key="1">
    <source>
        <dbReference type="SAM" id="MobiDB-lite"/>
    </source>
</evidence>
<dbReference type="RefSeq" id="XP_012333778.1">
    <property type="nucleotide sequence ID" value="XM_012478355.1"/>
</dbReference>
<feature type="compositionally biased region" description="Acidic residues" evidence="1">
    <location>
        <begin position="186"/>
        <end position="201"/>
    </location>
</feature>
<dbReference type="InterPro" id="IPR006526">
    <property type="entry name" value="Export_prot_PHISTa/b/c"/>
</dbReference>
<dbReference type="PANTHER" id="PTHR36193:SF23">
    <property type="entry name" value="PHISTB DOMAIN-CONTAINING RESA-LIKE PROTEIN 1"/>
    <property type="match status" value="1"/>
</dbReference>
<keyword evidence="4" id="KW-1185">Reference proteome</keyword>
<feature type="region of interest" description="Disordered" evidence="1">
    <location>
        <begin position="90"/>
        <end position="110"/>
    </location>
</feature>
<dbReference type="Pfam" id="PF09687">
    <property type="entry name" value="PRESAN"/>
    <property type="match status" value="1"/>
</dbReference>
<evidence type="ECO:0000313" key="3">
    <source>
        <dbReference type="EMBL" id="KJP89500.1"/>
    </source>
</evidence>
<dbReference type="OrthoDB" id="385508at2759"/>
<protein>
    <recommendedName>
        <fullName evidence="2">Plasmodium RESA N-terminal domain-containing protein</fullName>
    </recommendedName>
</protein>
<dbReference type="OMA" id="WEVESEA"/>
<name>A0A0D9QQW0_PLAFR</name>
<dbReference type="InterPro" id="IPR044885">
    <property type="entry name" value="PRESA_N_sf"/>
</dbReference>
<feature type="domain" description="Plasmodium RESA N-terminal" evidence="2">
    <location>
        <begin position="251"/>
        <end position="374"/>
    </location>
</feature>
<dbReference type="AlphaFoldDB" id="A0A0D9QQW0"/>
<evidence type="ECO:0000259" key="2">
    <source>
        <dbReference type="Pfam" id="PF09687"/>
    </source>
</evidence>
<reference evidence="3 4" key="1">
    <citation type="submission" date="2014-03" db="EMBL/GenBank/DDBJ databases">
        <title>The Genome Sequence of Plasmodium fragile nilgiri.</title>
        <authorList>
            <consortium name="The Broad Institute Genomics Platform"/>
            <consortium name="The Broad Institute Genome Sequencing Center for Infectious Disease"/>
            <person name="Neafsey D."/>
            <person name="Duraisingh M."/>
            <person name="Young S.K."/>
            <person name="Zeng Q."/>
            <person name="Gargeya S."/>
            <person name="Abouelleil A."/>
            <person name="Alvarado L."/>
            <person name="Chapman S.B."/>
            <person name="Gainer-Dewar J."/>
            <person name="Goldberg J."/>
            <person name="Griggs A."/>
            <person name="Gujja S."/>
            <person name="Hansen M."/>
            <person name="Howarth C."/>
            <person name="Imamovic A."/>
            <person name="Larimer J."/>
            <person name="Pearson M."/>
            <person name="Poon T.W."/>
            <person name="Priest M."/>
            <person name="Roberts A."/>
            <person name="Saif S."/>
            <person name="Shea T."/>
            <person name="Sykes S."/>
            <person name="Wortman J."/>
            <person name="Nusbaum C."/>
            <person name="Birren B."/>
        </authorList>
    </citation>
    <scope>NUCLEOTIDE SEQUENCE [LARGE SCALE GENOMIC DNA]</scope>
    <source>
        <strain evidence="4">nilgiri</strain>
    </source>
</reference>
<organism evidence="3 4">
    <name type="scientific">Plasmodium fragile</name>
    <dbReference type="NCBI Taxonomy" id="5857"/>
    <lineage>
        <taxon>Eukaryota</taxon>
        <taxon>Sar</taxon>
        <taxon>Alveolata</taxon>
        <taxon>Apicomplexa</taxon>
        <taxon>Aconoidasida</taxon>
        <taxon>Haemosporida</taxon>
        <taxon>Plasmodiidae</taxon>
        <taxon>Plasmodium</taxon>
        <taxon>Plasmodium (Plasmodium)</taxon>
    </lineage>
</organism>
<dbReference type="EMBL" id="KQ001650">
    <property type="protein sequence ID" value="KJP89500.1"/>
    <property type="molecule type" value="Genomic_DNA"/>
</dbReference>
<accession>A0A0D9QQW0</accession>